<dbReference type="GO" id="GO:0016125">
    <property type="term" value="P:sterol metabolic process"/>
    <property type="evidence" value="ECO:0007669"/>
    <property type="project" value="TreeGrafter"/>
</dbReference>
<keyword evidence="5 9" id="KW-0560">Oxidoreductase</keyword>
<keyword evidence="11" id="KW-1185">Reference proteome</keyword>
<gene>
    <name evidence="10" type="ORF">B273_0473</name>
</gene>
<dbReference type="STRING" id="1208365.B273_0473"/>
<evidence type="ECO:0000256" key="4">
    <source>
        <dbReference type="ARBA" id="ARBA00022723"/>
    </source>
</evidence>
<keyword evidence="7 9" id="KW-0503">Monooxygenase</keyword>
<dbReference type="Gene3D" id="1.10.630.10">
    <property type="entry name" value="Cytochrome P450"/>
    <property type="match status" value="1"/>
</dbReference>
<dbReference type="InterPro" id="IPR036396">
    <property type="entry name" value="Cyt_P450_sf"/>
</dbReference>
<dbReference type="PRINTS" id="PR00385">
    <property type="entry name" value="P450"/>
</dbReference>
<dbReference type="InterPro" id="IPR017972">
    <property type="entry name" value="Cyt_P450_CS"/>
</dbReference>
<dbReference type="Pfam" id="PF00067">
    <property type="entry name" value="p450"/>
    <property type="match status" value="1"/>
</dbReference>
<organism evidence="10 11">
    <name type="scientific">SAR86 cluster bacterium SAR86E</name>
    <dbReference type="NCBI Taxonomy" id="1208365"/>
    <lineage>
        <taxon>Bacteria</taxon>
        <taxon>Pseudomonadati</taxon>
        <taxon>Pseudomonadota</taxon>
        <taxon>Gammaproteobacteria</taxon>
        <taxon>SAR86 cluster</taxon>
    </lineage>
</organism>
<dbReference type="EMBL" id="AMWX01000005">
    <property type="protein sequence ID" value="EKO36625.1"/>
    <property type="molecule type" value="Genomic_DNA"/>
</dbReference>
<evidence type="ECO:0000256" key="7">
    <source>
        <dbReference type="ARBA" id="ARBA00023033"/>
    </source>
</evidence>
<accession>K6GI17</accession>
<keyword evidence="4 8" id="KW-0479">Metal-binding</keyword>
<evidence type="ECO:0000256" key="6">
    <source>
        <dbReference type="ARBA" id="ARBA00023004"/>
    </source>
</evidence>
<evidence type="ECO:0000256" key="1">
    <source>
        <dbReference type="ARBA" id="ARBA00001971"/>
    </source>
</evidence>
<dbReference type="SUPFAM" id="SSF48264">
    <property type="entry name" value="Cytochrome P450"/>
    <property type="match status" value="1"/>
</dbReference>
<evidence type="ECO:0000256" key="3">
    <source>
        <dbReference type="ARBA" id="ARBA00022617"/>
    </source>
</evidence>
<evidence type="ECO:0000256" key="8">
    <source>
        <dbReference type="PIRSR" id="PIRSR602403-1"/>
    </source>
</evidence>
<comment type="caution">
    <text evidence="10">The sequence shown here is derived from an EMBL/GenBank/DDBJ whole genome shotgun (WGS) entry which is preliminary data.</text>
</comment>
<sequence length="449" mass="52097">MEYIDKLPPDNRDLSMFPGQYGWPFLGKTVELVKDTLAMCNKHYDRYGPVSRLDMVRNQRVLMCLGPEFNEAALFDPKGNFSVAGGYASSLGTLYPEGMLLRDDKKHKKTRRASQPAFKTDALKSYVDMLIPIQERRIQALPVEEEFVFYDNIQETLMDVAARVFIGLDEKSPEAKRLSYLFSTINEGLVTPLPYDLPFLKFRKSMQAREELREFFISNIPKRRGSDAQDMFTRYCNAQDEDGEYLEDVDIDGHMAFLLFAAFDTTTSALTNILYYLGKNPQWQEKVRDEIFSVSNEMPTFEDMAEMTMTEYVFQETLRFYPSVMILNRRTTRDVNVAGYDIPANTVVMLSPPFTHRMEEWWSNPLEFDPMRFSPERAEHKNHGFSYVPFGGGAHKCIGMHFAMMNAKLYLFRLLKNYKVNLRSNYDPAFMHVHLPRPIDGLPLTLTRI</sequence>
<evidence type="ECO:0000313" key="10">
    <source>
        <dbReference type="EMBL" id="EKO36625.1"/>
    </source>
</evidence>
<comment type="cofactor">
    <cofactor evidence="1 8">
        <name>heme</name>
        <dbReference type="ChEBI" id="CHEBI:30413"/>
    </cofactor>
</comment>
<dbReference type="GO" id="GO:0016705">
    <property type="term" value="F:oxidoreductase activity, acting on paired donors, with incorporation or reduction of molecular oxygen"/>
    <property type="evidence" value="ECO:0007669"/>
    <property type="project" value="InterPro"/>
</dbReference>
<dbReference type="PROSITE" id="PS00086">
    <property type="entry name" value="CYTOCHROME_P450"/>
    <property type="match status" value="1"/>
</dbReference>
<comment type="similarity">
    <text evidence="2 9">Belongs to the cytochrome P450 family.</text>
</comment>
<evidence type="ECO:0000256" key="9">
    <source>
        <dbReference type="RuleBase" id="RU000461"/>
    </source>
</evidence>
<protein>
    <submittedName>
        <fullName evidence="10">Unspecific monooxygenase</fullName>
    </submittedName>
</protein>
<evidence type="ECO:0000313" key="11">
    <source>
        <dbReference type="Proteomes" id="UP000010310"/>
    </source>
</evidence>
<dbReference type="AlphaFoldDB" id="K6GI17"/>
<dbReference type="GO" id="GO:0005506">
    <property type="term" value="F:iron ion binding"/>
    <property type="evidence" value="ECO:0007669"/>
    <property type="project" value="InterPro"/>
</dbReference>
<evidence type="ECO:0000256" key="5">
    <source>
        <dbReference type="ARBA" id="ARBA00023002"/>
    </source>
</evidence>
<proteinExistence type="inferred from homology"/>
<dbReference type="GO" id="GO:0020037">
    <property type="term" value="F:heme binding"/>
    <property type="evidence" value="ECO:0007669"/>
    <property type="project" value="InterPro"/>
</dbReference>
<dbReference type="PRINTS" id="PR00465">
    <property type="entry name" value="EP450IV"/>
</dbReference>
<dbReference type="PANTHER" id="PTHR24286:SF24">
    <property type="entry name" value="LANOSTEROL 14-ALPHA DEMETHYLASE"/>
    <property type="match status" value="1"/>
</dbReference>
<dbReference type="Proteomes" id="UP000010310">
    <property type="component" value="Unassembled WGS sequence"/>
</dbReference>
<dbReference type="InterPro" id="IPR001128">
    <property type="entry name" value="Cyt_P450"/>
</dbReference>
<keyword evidence="3 8" id="KW-0349">Heme</keyword>
<keyword evidence="6 8" id="KW-0408">Iron</keyword>
<dbReference type="GO" id="GO:0004497">
    <property type="term" value="F:monooxygenase activity"/>
    <property type="evidence" value="ECO:0007669"/>
    <property type="project" value="UniProtKB-KW"/>
</dbReference>
<name>K6GI17_9GAMM</name>
<reference evidence="10 11" key="1">
    <citation type="submission" date="2012-09" db="EMBL/GenBank/DDBJ databases">
        <authorList>
            <person name="Dupont C.L."/>
            <person name="Rusch D.B."/>
            <person name="Lombardo M.-J."/>
            <person name="Novotny M."/>
            <person name="Yee-Greenbaum J."/>
            <person name="Laskin R."/>
        </authorList>
    </citation>
    <scope>NUCLEOTIDE SEQUENCE [LARGE SCALE GENOMIC DNA]</scope>
    <source>
        <strain evidence="10">SAR86E</strain>
    </source>
</reference>
<dbReference type="PANTHER" id="PTHR24286">
    <property type="entry name" value="CYTOCHROME P450 26"/>
    <property type="match status" value="1"/>
</dbReference>
<dbReference type="InterPro" id="IPR002403">
    <property type="entry name" value="Cyt_P450_E_grp-IV"/>
</dbReference>
<feature type="binding site" description="axial binding residue" evidence="8">
    <location>
        <position position="397"/>
    </location>
    <ligand>
        <name>heme</name>
        <dbReference type="ChEBI" id="CHEBI:30413"/>
    </ligand>
    <ligandPart>
        <name>Fe</name>
        <dbReference type="ChEBI" id="CHEBI:18248"/>
    </ligandPart>
</feature>
<evidence type="ECO:0000256" key="2">
    <source>
        <dbReference type="ARBA" id="ARBA00010617"/>
    </source>
</evidence>